<sequence length="357" mass="37524">MTNTAQKLAAGWAALYGTLALVWTVTGRGFPYGPGADGSETSPLRAVTPEAGAPVFAGVLLVTAVLLLIMSGGRTIKGLLRYGILAYLAVVAITLLVVLPDTHLLTLAGYAPMLIIGLPFGWPPVDWSTVFTWTLANQAFAVVGGLLIARAALRWQFGTAGACEDCGRDDRPGGWTSRQSAALWGRRAAYVAALIPVLYALTRFAWVLGVPLGLPSDALDELRNSGAVWAGLGLGAFAVVGAILTLGLVQRWGEVFPRWTAGLAGQRVPIRLATVPATLVSIFVMSASVAFYADPVFFDKLTTDTMAVAPMLAWPVWSVALGAATLAYHLRRRPACAKCGRSDSPAGVVSQQQAGAY</sequence>
<keyword evidence="1" id="KW-0812">Transmembrane</keyword>
<keyword evidence="3" id="KW-1185">Reference proteome</keyword>
<evidence type="ECO:0000256" key="1">
    <source>
        <dbReference type="SAM" id="Phobius"/>
    </source>
</evidence>
<proteinExistence type="predicted"/>
<comment type="caution">
    <text evidence="2">The sequence shown here is derived from an EMBL/GenBank/DDBJ whole genome shotgun (WGS) entry which is preliminary data.</text>
</comment>
<feature type="transmembrane region" description="Helical" evidence="1">
    <location>
        <begin position="312"/>
        <end position="330"/>
    </location>
</feature>
<feature type="transmembrane region" description="Helical" evidence="1">
    <location>
        <begin position="228"/>
        <end position="249"/>
    </location>
</feature>
<evidence type="ECO:0000313" key="3">
    <source>
        <dbReference type="Proteomes" id="UP000632138"/>
    </source>
</evidence>
<protein>
    <submittedName>
        <fullName evidence="2">Uncharacterized protein</fullName>
    </submittedName>
</protein>
<accession>A0ABS2AJD7</accession>
<feature type="transmembrane region" description="Helical" evidence="1">
    <location>
        <begin position="51"/>
        <end position="72"/>
    </location>
</feature>
<feature type="transmembrane region" description="Helical" evidence="1">
    <location>
        <begin position="270"/>
        <end position="292"/>
    </location>
</feature>
<reference evidence="2 3" key="1">
    <citation type="submission" date="2021-01" db="EMBL/GenBank/DDBJ databases">
        <title>Actinoplanes sp. nov. LDG1-06 isolated from lichen.</title>
        <authorList>
            <person name="Saeng-In P."/>
            <person name="Phongsopitanun W."/>
            <person name="Kanchanasin P."/>
            <person name="Yuki M."/>
            <person name="Kudo T."/>
            <person name="Ohkuma M."/>
            <person name="Tanasupawat S."/>
        </authorList>
    </citation>
    <scope>NUCLEOTIDE SEQUENCE [LARGE SCALE GENOMIC DNA]</scope>
    <source>
        <strain evidence="2 3">LDG1-06</strain>
    </source>
</reference>
<gene>
    <name evidence="2" type="ORF">JIG36_30960</name>
</gene>
<keyword evidence="1" id="KW-0472">Membrane</keyword>
<evidence type="ECO:0000313" key="2">
    <source>
        <dbReference type="EMBL" id="MBM2619942.1"/>
    </source>
</evidence>
<feature type="transmembrane region" description="Helical" evidence="1">
    <location>
        <begin position="188"/>
        <end position="208"/>
    </location>
</feature>
<feature type="transmembrane region" description="Helical" evidence="1">
    <location>
        <begin position="130"/>
        <end position="149"/>
    </location>
</feature>
<dbReference type="EMBL" id="JAENHP010000012">
    <property type="protein sequence ID" value="MBM2619942.1"/>
    <property type="molecule type" value="Genomic_DNA"/>
</dbReference>
<dbReference type="Proteomes" id="UP000632138">
    <property type="component" value="Unassembled WGS sequence"/>
</dbReference>
<dbReference type="RefSeq" id="WP_203379911.1">
    <property type="nucleotide sequence ID" value="NZ_JAENHP010000012.1"/>
</dbReference>
<organism evidence="2 3">
    <name type="scientific">Paractinoplanes ovalisporus</name>
    <dbReference type="NCBI Taxonomy" id="2810368"/>
    <lineage>
        <taxon>Bacteria</taxon>
        <taxon>Bacillati</taxon>
        <taxon>Actinomycetota</taxon>
        <taxon>Actinomycetes</taxon>
        <taxon>Micromonosporales</taxon>
        <taxon>Micromonosporaceae</taxon>
        <taxon>Paractinoplanes</taxon>
    </lineage>
</organism>
<keyword evidence="1" id="KW-1133">Transmembrane helix</keyword>
<feature type="transmembrane region" description="Helical" evidence="1">
    <location>
        <begin position="84"/>
        <end position="110"/>
    </location>
</feature>
<name>A0ABS2AJD7_9ACTN</name>